<dbReference type="Pfam" id="PF12937">
    <property type="entry name" value="F-box-like"/>
    <property type="match status" value="1"/>
</dbReference>
<name>A0A5C3PC08_9APHY</name>
<protein>
    <recommendedName>
        <fullName evidence="2">F-box domain-containing protein</fullName>
    </recommendedName>
</protein>
<evidence type="ECO:0000313" key="4">
    <source>
        <dbReference type="Proteomes" id="UP000308197"/>
    </source>
</evidence>
<evidence type="ECO:0000259" key="2">
    <source>
        <dbReference type="PROSITE" id="PS50181"/>
    </source>
</evidence>
<organism evidence="3 4">
    <name type="scientific">Polyporus arcularius HHB13444</name>
    <dbReference type="NCBI Taxonomy" id="1314778"/>
    <lineage>
        <taxon>Eukaryota</taxon>
        <taxon>Fungi</taxon>
        <taxon>Dikarya</taxon>
        <taxon>Basidiomycota</taxon>
        <taxon>Agaricomycotina</taxon>
        <taxon>Agaricomycetes</taxon>
        <taxon>Polyporales</taxon>
        <taxon>Polyporaceae</taxon>
        <taxon>Polyporus</taxon>
    </lineage>
</organism>
<dbReference type="InParanoid" id="A0A5C3PC08"/>
<dbReference type="Proteomes" id="UP000308197">
    <property type="component" value="Unassembled WGS sequence"/>
</dbReference>
<dbReference type="SUPFAM" id="SSF81383">
    <property type="entry name" value="F-box domain"/>
    <property type="match status" value="1"/>
</dbReference>
<dbReference type="PANTHER" id="PTHR38926:SF5">
    <property type="entry name" value="F-BOX AND LEUCINE-RICH REPEAT PROTEIN 6"/>
    <property type="match status" value="1"/>
</dbReference>
<keyword evidence="1" id="KW-0175">Coiled coil</keyword>
<dbReference type="InterPro" id="IPR036047">
    <property type="entry name" value="F-box-like_dom_sf"/>
</dbReference>
<keyword evidence="4" id="KW-1185">Reference proteome</keyword>
<sequence length="954" mass="109232">MAASVVQGYETEIDQHEEKIRQLRDYITRVKEICNSRVSINLLPQELLLQILRSVTEQLWLDRSAQVRLRQLEELTLWRFCNRSPQLELDSDSVLASRFPRLKYLRTNCMQLALQWVTPAMRTLLLGGLLRGSEQRFYVPNHCQCRLGSLRELCEALGRCPELDELRIDYCLPATAVASHGDHGPSAPKPLERLNWLHLAGELEDVRTVLEQLAFPETTQVSLGGGEQYHRLSDILPRRRPLTAISRTRFLTLCIGRTPGHIEDHIFSAYGEIEQDDRQLSLHCRAREGVKPWHAYDNFDLLIFFRSVVGCFPPSNITHLRVNCFVFVKIRRQEGWTWLFQSFPHVADLVLDVHRFGDAGVYSALASSEALGLRLRSVTFTQEISRSLKYVPPPLLADDQIVRVKAVTDEMTLERCVRRCLSEYETALCIVASSNWPTENLYRTSLCNTGPTVIIEKLPSEILLQIFRDVTPSDRDYMAPIRLTHVCRAWRTLIHSSPLFWINILDPQEKTVFTDRPSKFPIVLTAFERSQPVSSLSFSSHCAFLPVLCTLQGHVSRISTLWLDCSDDRDHDIRPFLDLRMPELEKLTLWRSSCSSNRAPEIALDTSTVQFPRLSYLRTNCMRVGPRWVAPTIHTLIFSSRASVRLGEYPDLYKRKQCCRIRTLSKLFEALARCPDLEELEIDHCLPEPIGRIATADYIRLAPLRMHRLNVVHLDAWAAEAVRAVLEMIDLPDTANITLRSRNYALSDLLPKRNPLTIIPQILSVTISTDHPQRGSLDGSIKCGDRRLSLHSEDIFPHADADDYSLLPFFEGATSCFLPSHITRLKVVCYTLAYGDSAGWLWLYEHHPRVTDLYLEVFDPRDVLASLPPANTLQHLEHLTLIMSAPRDSDDVDLEVIVSTLEERHRASGQIRLRSLSFTLRVDSEEVEDHLTDDQIARLKATVEELSIETVDFY</sequence>
<dbReference type="PROSITE" id="PS50181">
    <property type="entry name" value="FBOX"/>
    <property type="match status" value="1"/>
</dbReference>
<feature type="coiled-coil region" evidence="1">
    <location>
        <begin position="6"/>
        <end position="33"/>
    </location>
</feature>
<proteinExistence type="predicted"/>
<feature type="domain" description="F-box" evidence="2">
    <location>
        <begin position="452"/>
        <end position="504"/>
    </location>
</feature>
<dbReference type="EMBL" id="ML211236">
    <property type="protein sequence ID" value="TFK85740.1"/>
    <property type="molecule type" value="Genomic_DNA"/>
</dbReference>
<evidence type="ECO:0000313" key="3">
    <source>
        <dbReference type="EMBL" id="TFK85740.1"/>
    </source>
</evidence>
<accession>A0A5C3PC08</accession>
<dbReference type="InterPro" id="IPR001810">
    <property type="entry name" value="F-box_dom"/>
</dbReference>
<evidence type="ECO:0000256" key="1">
    <source>
        <dbReference type="SAM" id="Coils"/>
    </source>
</evidence>
<dbReference type="AlphaFoldDB" id="A0A5C3PC08"/>
<gene>
    <name evidence="3" type="ORF">K466DRAFT_654100</name>
</gene>
<dbReference type="Gene3D" id="1.20.1280.50">
    <property type="match status" value="1"/>
</dbReference>
<dbReference type="PANTHER" id="PTHR38926">
    <property type="entry name" value="F-BOX DOMAIN CONTAINING PROTEIN, EXPRESSED"/>
    <property type="match status" value="1"/>
</dbReference>
<reference evidence="3 4" key="1">
    <citation type="journal article" date="2019" name="Nat. Ecol. Evol.">
        <title>Megaphylogeny resolves global patterns of mushroom evolution.</title>
        <authorList>
            <person name="Varga T."/>
            <person name="Krizsan K."/>
            <person name="Foldi C."/>
            <person name="Dima B."/>
            <person name="Sanchez-Garcia M."/>
            <person name="Sanchez-Ramirez S."/>
            <person name="Szollosi G.J."/>
            <person name="Szarkandi J.G."/>
            <person name="Papp V."/>
            <person name="Albert L."/>
            <person name="Andreopoulos W."/>
            <person name="Angelini C."/>
            <person name="Antonin V."/>
            <person name="Barry K.W."/>
            <person name="Bougher N.L."/>
            <person name="Buchanan P."/>
            <person name="Buyck B."/>
            <person name="Bense V."/>
            <person name="Catcheside P."/>
            <person name="Chovatia M."/>
            <person name="Cooper J."/>
            <person name="Damon W."/>
            <person name="Desjardin D."/>
            <person name="Finy P."/>
            <person name="Geml J."/>
            <person name="Haridas S."/>
            <person name="Hughes K."/>
            <person name="Justo A."/>
            <person name="Karasinski D."/>
            <person name="Kautmanova I."/>
            <person name="Kiss B."/>
            <person name="Kocsube S."/>
            <person name="Kotiranta H."/>
            <person name="LaButti K.M."/>
            <person name="Lechner B.E."/>
            <person name="Liimatainen K."/>
            <person name="Lipzen A."/>
            <person name="Lukacs Z."/>
            <person name="Mihaltcheva S."/>
            <person name="Morgado L.N."/>
            <person name="Niskanen T."/>
            <person name="Noordeloos M.E."/>
            <person name="Ohm R.A."/>
            <person name="Ortiz-Santana B."/>
            <person name="Ovrebo C."/>
            <person name="Racz N."/>
            <person name="Riley R."/>
            <person name="Savchenko A."/>
            <person name="Shiryaev A."/>
            <person name="Soop K."/>
            <person name="Spirin V."/>
            <person name="Szebenyi C."/>
            <person name="Tomsovsky M."/>
            <person name="Tulloss R.E."/>
            <person name="Uehling J."/>
            <person name="Grigoriev I.V."/>
            <person name="Vagvolgyi C."/>
            <person name="Papp T."/>
            <person name="Martin F.M."/>
            <person name="Miettinen O."/>
            <person name="Hibbett D.S."/>
            <person name="Nagy L.G."/>
        </authorList>
    </citation>
    <scope>NUCLEOTIDE SEQUENCE [LARGE SCALE GENOMIC DNA]</scope>
    <source>
        <strain evidence="3 4">HHB13444</strain>
    </source>
</reference>